<name>A0ACD3B678_9AGAR</name>
<evidence type="ECO:0000313" key="1">
    <source>
        <dbReference type="EMBL" id="TFK73563.1"/>
    </source>
</evidence>
<dbReference type="Proteomes" id="UP000308600">
    <property type="component" value="Unassembled WGS sequence"/>
</dbReference>
<evidence type="ECO:0000313" key="2">
    <source>
        <dbReference type="Proteomes" id="UP000308600"/>
    </source>
</evidence>
<keyword evidence="2" id="KW-1185">Reference proteome</keyword>
<sequence>MHTWSLEKIALPNQSCSRAELSDKIPYGHDLYYRFPAHIITPIRAPLENVPQHPCAQYPIAHFSQMFTTERTLLRGYTERDLPIILEFMNNPLVQGTLLSDPVVPRGSRFALEIEKVANEAALYLVIVATDTNQVIGAASLTLAGSAKNRDFSFGIGLVPTVWNKGYGTEVTKFIVDYAFRNIGAHRVSLNVHEGNDGAIAVYKKLGFVEEGRKRKLNWYGGKWLDSIFMGILYEEWSNKEATPVEKV</sequence>
<dbReference type="EMBL" id="ML208274">
    <property type="protein sequence ID" value="TFK73563.1"/>
    <property type="molecule type" value="Genomic_DNA"/>
</dbReference>
<accession>A0ACD3B678</accession>
<reference evidence="1 2" key="1">
    <citation type="journal article" date="2019" name="Nat. Ecol. Evol.">
        <title>Megaphylogeny resolves global patterns of mushroom evolution.</title>
        <authorList>
            <person name="Varga T."/>
            <person name="Krizsan K."/>
            <person name="Foldi C."/>
            <person name="Dima B."/>
            <person name="Sanchez-Garcia M."/>
            <person name="Sanchez-Ramirez S."/>
            <person name="Szollosi G.J."/>
            <person name="Szarkandi J.G."/>
            <person name="Papp V."/>
            <person name="Albert L."/>
            <person name="Andreopoulos W."/>
            <person name="Angelini C."/>
            <person name="Antonin V."/>
            <person name="Barry K.W."/>
            <person name="Bougher N.L."/>
            <person name="Buchanan P."/>
            <person name="Buyck B."/>
            <person name="Bense V."/>
            <person name="Catcheside P."/>
            <person name="Chovatia M."/>
            <person name="Cooper J."/>
            <person name="Damon W."/>
            <person name="Desjardin D."/>
            <person name="Finy P."/>
            <person name="Geml J."/>
            <person name="Haridas S."/>
            <person name="Hughes K."/>
            <person name="Justo A."/>
            <person name="Karasinski D."/>
            <person name="Kautmanova I."/>
            <person name="Kiss B."/>
            <person name="Kocsube S."/>
            <person name="Kotiranta H."/>
            <person name="LaButti K.M."/>
            <person name="Lechner B.E."/>
            <person name="Liimatainen K."/>
            <person name="Lipzen A."/>
            <person name="Lukacs Z."/>
            <person name="Mihaltcheva S."/>
            <person name="Morgado L.N."/>
            <person name="Niskanen T."/>
            <person name="Noordeloos M.E."/>
            <person name="Ohm R.A."/>
            <person name="Ortiz-Santana B."/>
            <person name="Ovrebo C."/>
            <person name="Racz N."/>
            <person name="Riley R."/>
            <person name="Savchenko A."/>
            <person name="Shiryaev A."/>
            <person name="Soop K."/>
            <person name="Spirin V."/>
            <person name="Szebenyi C."/>
            <person name="Tomsovsky M."/>
            <person name="Tulloss R.E."/>
            <person name="Uehling J."/>
            <person name="Grigoriev I.V."/>
            <person name="Vagvolgyi C."/>
            <person name="Papp T."/>
            <person name="Martin F.M."/>
            <person name="Miettinen O."/>
            <person name="Hibbett D.S."/>
            <person name="Nagy L.G."/>
        </authorList>
    </citation>
    <scope>NUCLEOTIDE SEQUENCE [LARGE SCALE GENOMIC DNA]</scope>
    <source>
        <strain evidence="1 2">NL-1719</strain>
    </source>
</reference>
<gene>
    <name evidence="1" type="ORF">BDN72DRAFT_834429</name>
</gene>
<protein>
    <submittedName>
        <fullName evidence="1">Acyl-CoA N-acyltransferase</fullName>
    </submittedName>
</protein>
<organism evidence="1 2">
    <name type="scientific">Pluteus cervinus</name>
    <dbReference type="NCBI Taxonomy" id="181527"/>
    <lineage>
        <taxon>Eukaryota</taxon>
        <taxon>Fungi</taxon>
        <taxon>Dikarya</taxon>
        <taxon>Basidiomycota</taxon>
        <taxon>Agaricomycotina</taxon>
        <taxon>Agaricomycetes</taxon>
        <taxon>Agaricomycetidae</taxon>
        <taxon>Agaricales</taxon>
        <taxon>Pluteineae</taxon>
        <taxon>Pluteaceae</taxon>
        <taxon>Pluteus</taxon>
    </lineage>
</organism>
<proteinExistence type="predicted"/>